<dbReference type="RefSeq" id="WP_123791401.1">
    <property type="nucleotide sequence ID" value="NZ_RKQK01000001.1"/>
</dbReference>
<dbReference type="Proteomes" id="UP000269689">
    <property type="component" value="Unassembled WGS sequence"/>
</dbReference>
<gene>
    <name evidence="2" type="ORF">EDD53_0273</name>
</gene>
<evidence type="ECO:0000313" key="2">
    <source>
        <dbReference type="EMBL" id="RPE71159.1"/>
    </source>
</evidence>
<dbReference type="InterPro" id="IPR013783">
    <property type="entry name" value="Ig-like_fold"/>
</dbReference>
<comment type="caution">
    <text evidence="2">The sequence shown here is derived from an EMBL/GenBank/DDBJ whole genome shotgun (WGS) entry which is preliminary data.</text>
</comment>
<dbReference type="Pfam" id="PF08770">
    <property type="entry name" value="SoxZ"/>
    <property type="match status" value="1"/>
</dbReference>
<dbReference type="InterPro" id="IPR014756">
    <property type="entry name" value="Ig_E-set"/>
</dbReference>
<dbReference type="OrthoDB" id="9795530at2"/>
<proteinExistence type="predicted"/>
<feature type="domain" description="Sulphur oxidation protein SoxZ" evidence="1">
    <location>
        <begin position="14"/>
        <end position="102"/>
    </location>
</feature>
<dbReference type="SUPFAM" id="SSF81296">
    <property type="entry name" value="E set domains"/>
    <property type="match status" value="1"/>
</dbReference>
<dbReference type="NCBIfam" id="TIGR04490">
    <property type="entry name" value="SoxZ_true"/>
    <property type="match status" value="1"/>
</dbReference>
<evidence type="ECO:0000259" key="1">
    <source>
        <dbReference type="Pfam" id="PF08770"/>
    </source>
</evidence>
<keyword evidence="3" id="KW-1185">Reference proteome</keyword>
<accession>A0A3N4UUK3</accession>
<evidence type="ECO:0000313" key="3">
    <source>
        <dbReference type="Proteomes" id="UP000269689"/>
    </source>
</evidence>
<dbReference type="InterPro" id="IPR030995">
    <property type="entry name" value="SoxZ"/>
</dbReference>
<name>A0A3N4UUK3_9RHOB</name>
<dbReference type="Gene3D" id="2.60.40.10">
    <property type="entry name" value="Immunoglobulins"/>
    <property type="match status" value="1"/>
</dbReference>
<dbReference type="AlphaFoldDB" id="A0A3N4UUK3"/>
<dbReference type="InterPro" id="IPR014880">
    <property type="entry name" value="SoxZ_dom"/>
</dbReference>
<protein>
    <submittedName>
        <fullName evidence="2">Sulfur-oxidizing protein SoxZ</fullName>
    </submittedName>
</protein>
<dbReference type="EMBL" id="RKQK01000001">
    <property type="protein sequence ID" value="RPE71159.1"/>
    <property type="molecule type" value="Genomic_DNA"/>
</dbReference>
<reference evidence="2 3" key="1">
    <citation type="submission" date="2018-11" db="EMBL/GenBank/DDBJ databases">
        <title>Genomic Encyclopedia of Type Strains, Phase IV (KMG-IV): sequencing the most valuable type-strain genomes for metagenomic binning, comparative biology and taxonomic classification.</title>
        <authorList>
            <person name="Goeker M."/>
        </authorList>
    </citation>
    <scope>NUCLEOTIDE SEQUENCE [LARGE SCALE GENOMIC DNA]</scope>
    <source>
        <strain evidence="2 3">DSM 104731</strain>
    </source>
</reference>
<organism evidence="2 3">
    <name type="scientific">Pacificibacter maritimus</name>
    <dbReference type="NCBI Taxonomy" id="762213"/>
    <lineage>
        <taxon>Bacteria</taxon>
        <taxon>Pseudomonadati</taxon>
        <taxon>Pseudomonadota</taxon>
        <taxon>Alphaproteobacteria</taxon>
        <taxon>Rhodobacterales</taxon>
        <taxon>Roseobacteraceae</taxon>
        <taxon>Pacificibacter</taxon>
    </lineage>
</organism>
<sequence>MALGVIPHVDLPQSVAIGETVVLKTSITHPMESGLRKDSNGKVIPRSIINRFSCDFNDQPVIDVKMEAAIAQNPYFEFTAVVHESGTFTFRWYDDDGDIYVETKDIAVV</sequence>